<dbReference type="OrthoDB" id="9798108at2"/>
<dbReference type="PANTHER" id="PTHR34610">
    <property type="entry name" value="SSL7007 PROTEIN"/>
    <property type="match status" value="1"/>
</dbReference>
<organism evidence="2 3">
    <name type="scientific">Desulfonatronum thiosulfatophilum</name>
    <dbReference type="NCBI Taxonomy" id="617002"/>
    <lineage>
        <taxon>Bacteria</taxon>
        <taxon>Pseudomonadati</taxon>
        <taxon>Thermodesulfobacteriota</taxon>
        <taxon>Desulfovibrionia</taxon>
        <taxon>Desulfovibrionales</taxon>
        <taxon>Desulfonatronaceae</taxon>
        <taxon>Desulfonatronum</taxon>
    </lineage>
</organism>
<reference evidence="2 3" key="1">
    <citation type="submission" date="2016-10" db="EMBL/GenBank/DDBJ databases">
        <authorList>
            <person name="de Groot N.N."/>
        </authorList>
    </citation>
    <scope>NUCLEOTIDE SEQUENCE [LARGE SCALE GENOMIC DNA]</scope>
    <source>
        <strain evidence="2 3">ASO4-2</strain>
    </source>
</reference>
<evidence type="ECO:0000313" key="2">
    <source>
        <dbReference type="EMBL" id="SDB50332.1"/>
    </source>
</evidence>
<protein>
    <submittedName>
        <fullName evidence="2">Putative toxin-antitoxin system toxin component, PIN family</fullName>
    </submittedName>
</protein>
<sequence length="143" mass="15910">MLAVVDTNVLVSGLLTLHTIPARVVDMIYTGRIHCLHDDRILDEYRRVLSRPKFAQAISSREVNDLLSYLVHSGRTILSEPLRGLPGNVPDPDDLPFAEVAVTGNAACLITGNTIHFHFLTMPPWSIAVFSPREAYDMLCKEV</sequence>
<dbReference type="RefSeq" id="WP_092122236.1">
    <property type="nucleotide sequence ID" value="NZ_FMXO01000014.1"/>
</dbReference>
<dbReference type="AlphaFoldDB" id="A0A1G6DYY5"/>
<gene>
    <name evidence="2" type="ORF">SAMN05660653_02491</name>
</gene>
<evidence type="ECO:0000313" key="3">
    <source>
        <dbReference type="Proteomes" id="UP000198771"/>
    </source>
</evidence>
<dbReference type="EMBL" id="FMXO01000014">
    <property type="protein sequence ID" value="SDB50332.1"/>
    <property type="molecule type" value="Genomic_DNA"/>
</dbReference>
<feature type="domain" description="PIN" evidence="1">
    <location>
        <begin position="4"/>
        <end position="114"/>
    </location>
</feature>
<dbReference type="Pfam" id="PF13470">
    <property type="entry name" value="PIN_3"/>
    <property type="match status" value="1"/>
</dbReference>
<dbReference type="PANTHER" id="PTHR34610:SF3">
    <property type="entry name" value="SSL7007 PROTEIN"/>
    <property type="match status" value="1"/>
</dbReference>
<dbReference type="InterPro" id="IPR029060">
    <property type="entry name" value="PIN-like_dom_sf"/>
</dbReference>
<keyword evidence="3" id="KW-1185">Reference proteome</keyword>
<proteinExistence type="predicted"/>
<name>A0A1G6DYY5_9BACT</name>
<evidence type="ECO:0000259" key="1">
    <source>
        <dbReference type="Pfam" id="PF13470"/>
    </source>
</evidence>
<dbReference type="SUPFAM" id="SSF88723">
    <property type="entry name" value="PIN domain-like"/>
    <property type="match status" value="1"/>
</dbReference>
<dbReference type="InterPro" id="IPR002850">
    <property type="entry name" value="PIN_toxin-like"/>
</dbReference>
<dbReference type="Proteomes" id="UP000198771">
    <property type="component" value="Unassembled WGS sequence"/>
</dbReference>
<accession>A0A1G6DYY5</accession>
<dbReference type="InterPro" id="IPR002716">
    <property type="entry name" value="PIN_dom"/>
</dbReference>
<dbReference type="NCBIfam" id="TIGR00305">
    <property type="entry name" value="putative toxin-antitoxin system toxin component, PIN family"/>
    <property type="match status" value="1"/>
</dbReference>
<dbReference type="STRING" id="617002.SAMN05660653_02491"/>